<dbReference type="KEGG" id="rub:GBA63_00670"/>
<feature type="transmembrane region" description="Helical" evidence="1">
    <location>
        <begin position="93"/>
        <end position="118"/>
    </location>
</feature>
<dbReference type="EMBL" id="CP045119">
    <property type="protein sequence ID" value="QIN81296.1"/>
    <property type="molecule type" value="Genomic_DNA"/>
</dbReference>
<reference evidence="2 3" key="1">
    <citation type="submission" date="2019-10" db="EMBL/GenBank/DDBJ databases">
        <title>Rubrobacter sp nov SCSIO 52090 isolated from a deep-sea sediment in the South China Sea.</title>
        <authorList>
            <person name="Chen R.W."/>
        </authorList>
    </citation>
    <scope>NUCLEOTIDE SEQUENCE [LARGE SCALE GENOMIC DNA]</scope>
    <source>
        <strain evidence="2 3">SCSIO 52909</strain>
    </source>
</reference>
<protein>
    <submittedName>
        <fullName evidence="2">DUF4383 domain-containing protein</fullName>
    </submittedName>
</protein>
<feature type="transmembrane region" description="Helical" evidence="1">
    <location>
        <begin position="32"/>
        <end position="58"/>
    </location>
</feature>
<keyword evidence="1" id="KW-1133">Transmembrane helix</keyword>
<sequence>MVRTFALVVGIVFLVVGILGFIPGLTTGGGEYLLGIFAVDATHNLIHLLVGALGLAAFYWDRARLYCQVLGVVYLAVGILGFIPALVFGEKLLGIFAVNLADNLLHLVVGAFAAYLGFAPQATGRRISPTH</sequence>
<dbReference type="RefSeq" id="WP_166172528.1">
    <property type="nucleotide sequence ID" value="NZ_CP045119.1"/>
</dbReference>
<feature type="transmembrane region" description="Helical" evidence="1">
    <location>
        <begin position="5"/>
        <end position="26"/>
    </location>
</feature>
<feature type="transmembrane region" description="Helical" evidence="1">
    <location>
        <begin position="65"/>
        <end position="87"/>
    </location>
</feature>
<evidence type="ECO:0000256" key="1">
    <source>
        <dbReference type="SAM" id="Phobius"/>
    </source>
</evidence>
<keyword evidence="1" id="KW-0812">Transmembrane</keyword>
<keyword evidence="3" id="KW-1185">Reference proteome</keyword>
<dbReference type="Proteomes" id="UP000501452">
    <property type="component" value="Chromosome"/>
</dbReference>
<dbReference type="AlphaFoldDB" id="A0A6G8Q4A5"/>
<evidence type="ECO:0000313" key="2">
    <source>
        <dbReference type="EMBL" id="QIN81296.1"/>
    </source>
</evidence>
<keyword evidence="1" id="KW-0472">Membrane</keyword>
<dbReference type="Pfam" id="PF14325">
    <property type="entry name" value="DUF4383"/>
    <property type="match status" value="1"/>
</dbReference>
<proteinExistence type="predicted"/>
<organism evidence="2 3">
    <name type="scientific">Rubrobacter tropicus</name>
    <dbReference type="NCBI Taxonomy" id="2653851"/>
    <lineage>
        <taxon>Bacteria</taxon>
        <taxon>Bacillati</taxon>
        <taxon>Actinomycetota</taxon>
        <taxon>Rubrobacteria</taxon>
        <taxon>Rubrobacterales</taxon>
        <taxon>Rubrobacteraceae</taxon>
        <taxon>Rubrobacter</taxon>
    </lineage>
</organism>
<evidence type="ECO:0000313" key="3">
    <source>
        <dbReference type="Proteomes" id="UP000501452"/>
    </source>
</evidence>
<gene>
    <name evidence="2" type="ORF">GBA63_00670</name>
</gene>
<accession>A0A6G8Q4A5</accession>
<name>A0A6G8Q4A5_9ACTN</name>